<feature type="transmembrane region" description="Helical" evidence="1">
    <location>
        <begin position="37"/>
        <end position="56"/>
    </location>
</feature>
<proteinExistence type="predicted"/>
<dbReference type="EMBL" id="JADIMP010000057">
    <property type="protein sequence ID" value="MBO8441508.1"/>
    <property type="molecule type" value="Genomic_DNA"/>
</dbReference>
<feature type="transmembrane region" description="Helical" evidence="1">
    <location>
        <begin position="7"/>
        <end position="25"/>
    </location>
</feature>
<name>A0A9D9E5Y6_9LACO</name>
<accession>A0A9D9E5Y6</accession>
<evidence type="ECO:0000256" key="1">
    <source>
        <dbReference type="SAM" id="Phobius"/>
    </source>
</evidence>
<sequence>MNKDRNRIIFYIISSIICGFALPWLCDLLRIKVVLKVVIVLFIINLIYAFVFGIMLARYHDSLWYQLLMPCIFAITTLIMKLNAHMYAYFLAIVYLLVSYLGYLSFIGINKKER</sequence>
<feature type="transmembrane region" description="Helical" evidence="1">
    <location>
        <begin position="86"/>
        <end position="109"/>
    </location>
</feature>
<protein>
    <submittedName>
        <fullName evidence="2">Uncharacterized protein</fullName>
    </submittedName>
</protein>
<reference evidence="2" key="1">
    <citation type="submission" date="2020-10" db="EMBL/GenBank/DDBJ databases">
        <authorList>
            <person name="Gilroy R."/>
        </authorList>
    </citation>
    <scope>NUCLEOTIDE SEQUENCE</scope>
    <source>
        <strain evidence="2">C6-149</strain>
    </source>
</reference>
<keyword evidence="1" id="KW-0472">Membrane</keyword>
<organism evidence="2 3">
    <name type="scientific">Candidatus Gallilactobacillus intestinavium</name>
    <dbReference type="NCBI Taxonomy" id="2840838"/>
    <lineage>
        <taxon>Bacteria</taxon>
        <taxon>Bacillati</taxon>
        <taxon>Bacillota</taxon>
        <taxon>Bacilli</taxon>
        <taxon>Lactobacillales</taxon>
        <taxon>Lactobacillaceae</taxon>
        <taxon>Lactobacillaceae incertae sedis</taxon>
        <taxon>Candidatus Gallilactobacillus</taxon>
    </lineage>
</organism>
<dbReference type="Proteomes" id="UP000823614">
    <property type="component" value="Unassembled WGS sequence"/>
</dbReference>
<feature type="transmembrane region" description="Helical" evidence="1">
    <location>
        <begin position="63"/>
        <end position="80"/>
    </location>
</feature>
<comment type="caution">
    <text evidence="2">The sequence shown here is derived from an EMBL/GenBank/DDBJ whole genome shotgun (WGS) entry which is preliminary data.</text>
</comment>
<reference evidence="2" key="2">
    <citation type="journal article" date="2021" name="PeerJ">
        <title>Extensive microbial diversity within the chicken gut microbiome revealed by metagenomics and culture.</title>
        <authorList>
            <person name="Gilroy R."/>
            <person name="Ravi A."/>
            <person name="Getino M."/>
            <person name="Pursley I."/>
            <person name="Horton D.L."/>
            <person name="Alikhan N.F."/>
            <person name="Baker D."/>
            <person name="Gharbi K."/>
            <person name="Hall N."/>
            <person name="Watson M."/>
            <person name="Adriaenssens E.M."/>
            <person name="Foster-Nyarko E."/>
            <person name="Jarju S."/>
            <person name="Secka A."/>
            <person name="Antonio M."/>
            <person name="Oren A."/>
            <person name="Chaudhuri R.R."/>
            <person name="La Ragione R."/>
            <person name="Hildebrand F."/>
            <person name="Pallen M.J."/>
        </authorList>
    </citation>
    <scope>NUCLEOTIDE SEQUENCE</scope>
    <source>
        <strain evidence="2">C6-149</strain>
    </source>
</reference>
<evidence type="ECO:0000313" key="3">
    <source>
        <dbReference type="Proteomes" id="UP000823614"/>
    </source>
</evidence>
<evidence type="ECO:0000313" key="2">
    <source>
        <dbReference type="EMBL" id="MBO8441508.1"/>
    </source>
</evidence>
<dbReference type="AlphaFoldDB" id="A0A9D9E5Y6"/>
<keyword evidence="1" id="KW-1133">Transmembrane helix</keyword>
<gene>
    <name evidence="2" type="ORF">IAA89_03560</name>
</gene>
<keyword evidence="1" id="KW-0812">Transmembrane</keyword>